<reference evidence="6 7" key="1">
    <citation type="journal article" date="2008" name="Int. J. Syst. Evol. Microbiol.">
        <title>Neptunomonas japonica sp. nov., an Osedax japonicus symbiont-like bacterium isolated from sediment adjacent to sperm whale carcasses off Kagoshima, Japan.</title>
        <authorList>
            <person name="Miyazaki M."/>
            <person name="Nogi Y."/>
            <person name="Fujiwara Y."/>
            <person name="Kawato M."/>
            <person name="Kubokawa K."/>
            <person name="Horikoshi K."/>
        </authorList>
    </citation>
    <scope>NUCLEOTIDE SEQUENCE [LARGE SCALE GENOMIC DNA]</scope>
    <source>
        <strain evidence="6 7">JAMM 1380</strain>
    </source>
</reference>
<dbReference type="EMBL" id="AP014546">
    <property type="protein sequence ID" value="BBB31213.1"/>
    <property type="molecule type" value="Genomic_DNA"/>
</dbReference>
<dbReference type="InterPro" id="IPR036390">
    <property type="entry name" value="WH_DNA-bd_sf"/>
</dbReference>
<dbReference type="SUPFAM" id="SSF53850">
    <property type="entry name" value="Periplasmic binding protein-like II"/>
    <property type="match status" value="1"/>
</dbReference>
<dbReference type="Pfam" id="PF00126">
    <property type="entry name" value="HTH_1"/>
    <property type="match status" value="1"/>
</dbReference>
<keyword evidence="3" id="KW-0238">DNA-binding</keyword>
<dbReference type="PRINTS" id="PR00039">
    <property type="entry name" value="HTHLYSR"/>
</dbReference>
<comment type="similarity">
    <text evidence="1">Belongs to the LysR transcriptional regulatory family.</text>
</comment>
<dbReference type="InterPro" id="IPR050389">
    <property type="entry name" value="LysR-type_TF"/>
</dbReference>
<organism evidence="6 7">
    <name type="scientific">Neptunomonas japonica JAMM 1380</name>
    <dbReference type="NCBI Taxonomy" id="1441457"/>
    <lineage>
        <taxon>Bacteria</taxon>
        <taxon>Pseudomonadati</taxon>
        <taxon>Pseudomonadota</taxon>
        <taxon>Gammaproteobacteria</taxon>
        <taxon>Oceanospirillales</taxon>
        <taxon>Oceanospirillaceae</taxon>
        <taxon>Neptunomonas</taxon>
    </lineage>
</organism>
<protein>
    <submittedName>
        <fullName evidence="6">LysR family transcriptional regulator</fullName>
    </submittedName>
</protein>
<dbReference type="PANTHER" id="PTHR30118">
    <property type="entry name" value="HTH-TYPE TRANSCRIPTIONAL REGULATOR LEUO-RELATED"/>
    <property type="match status" value="1"/>
</dbReference>
<dbReference type="GO" id="GO:0003700">
    <property type="term" value="F:DNA-binding transcription factor activity"/>
    <property type="evidence" value="ECO:0007669"/>
    <property type="project" value="InterPro"/>
</dbReference>
<evidence type="ECO:0000256" key="4">
    <source>
        <dbReference type="ARBA" id="ARBA00023163"/>
    </source>
</evidence>
<evidence type="ECO:0000256" key="3">
    <source>
        <dbReference type="ARBA" id="ARBA00023125"/>
    </source>
</evidence>
<dbReference type="InterPro" id="IPR005119">
    <property type="entry name" value="LysR_subst-bd"/>
</dbReference>
<evidence type="ECO:0000313" key="7">
    <source>
        <dbReference type="Proteomes" id="UP000595332"/>
    </source>
</evidence>
<dbReference type="SUPFAM" id="SSF46785">
    <property type="entry name" value="Winged helix' DNA-binding domain"/>
    <property type="match status" value="1"/>
</dbReference>
<evidence type="ECO:0000313" key="6">
    <source>
        <dbReference type="EMBL" id="BBB31213.1"/>
    </source>
</evidence>
<dbReference type="Gene3D" id="1.10.10.10">
    <property type="entry name" value="Winged helix-like DNA-binding domain superfamily/Winged helix DNA-binding domain"/>
    <property type="match status" value="1"/>
</dbReference>
<dbReference type="KEGG" id="njp:NEJAP_3275"/>
<dbReference type="AlphaFoldDB" id="A0A7R6PX76"/>
<sequence>MITGNVTVNISRVSAADLNLLPVFHVLLEERSVTRAAGRLNLTQSAISRNLARLRELFNDPLFTRTPKGLAPTPRAEALALQLHHSLQDISSLIEPPQFSPSHAKSDFRLATTDYGTQVLLPSVVSRLRSEAPGVNLEIVPWQESLLNQLDQDNIDLAVCTVKAAPAAVHGRGVGDDQFVCVMSTNHPLAEVGLSLESYAKQPHALITMGGARKGAIDYLLEEKGLKRRIALRVPHFVAALALVAQSDLVLTVPFGLAHSCAKHYQLKIIPFPMQQNNFTYSVVWHERYMKDAGHMWLRQLVFEELTSTLKALKADFNC</sequence>
<evidence type="ECO:0000256" key="1">
    <source>
        <dbReference type="ARBA" id="ARBA00009437"/>
    </source>
</evidence>
<evidence type="ECO:0000259" key="5">
    <source>
        <dbReference type="PROSITE" id="PS50931"/>
    </source>
</evidence>
<dbReference type="InterPro" id="IPR037402">
    <property type="entry name" value="YidZ_PBP2"/>
</dbReference>
<dbReference type="PANTHER" id="PTHR30118:SF15">
    <property type="entry name" value="TRANSCRIPTIONAL REGULATORY PROTEIN"/>
    <property type="match status" value="1"/>
</dbReference>
<proteinExistence type="inferred from homology"/>
<dbReference type="CDD" id="cd08417">
    <property type="entry name" value="PBP2_Nitroaromatics_like"/>
    <property type="match status" value="1"/>
</dbReference>
<evidence type="ECO:0000256" key="2">
    <source>
        <dbReference type="ARBA" id="ARBA00023015"/>
    </source>
</evidence>
<accession>A0A7R6PX76</accession>
<keyword evidence="2" id="KW-0805">Transcription regulation</keyword>
<dbReference type="InterPro" id="IPR000847">
    <property type="entry name" value="LysR_HTH_N"/>
</dbReference>
<dbReference type="GO" id="GO:0003677">
    <property type="term" value="F:DNA binding"/>
    <property type="evidence" value="ECO:0007669"/>
    <property type="project" value="UniProtKB-KW"/>
</dbReference>
<gene>
    <name evidence="6" type="ORF">NEJAP_3275</name>
</gene>
<dbReference type="InterPro" id="IPR036388">
    <property type="entry name" value="WH-like_DNA-bd_sf"/>
</dbReference>
<feature type="domain" description="HTH lysR-type" evidence="5">
    <location>
        <begin position="17"/>
        <end position="73"/>
    </location>
</feature>
<dbReference type="PROSITE" id="PS50931">
    <property type="entry name" value="HTH_LYSR"/>
    <property type="match status" value="1"/>
</dbReference>
<keyword evidence="4" id="KW-0804">Transcription</keyword>
<dbReference type="Pfam" id="PF03466">
    <property type="entry name" value="LysR_substrate"/>
    <property type="match status" value="1"/>
</dbReference>
<name>A0A7R6PX76_9GAMM</name>
<dbReference type="Gene3D" id="3.40.190.10">
    <property type="entry name" value="Periplasmic binding protein-like II"/>
    <property type="match status" value="2"/>
</dbReference>
<keyword evidence="7" id="KW-1185">Reference proteome</keyword>
<dbReference type="Proteomes" id="UP000595332">
    <property type="component" value="Chromosome"/>
</dbReference>